<sequence>METIRELYKENRGTQFDTCYGVCNNTCYDFCLLANPRRNLQESLKKILDFSHRHKHEIDMNFAYGLSIVYDNLQHVLLTREDDLQRDLKMYIKSFLRYNGELLQYFELMVKQNKDQKNVLNRRVTTLFVNRTLGIKGIVDFKNRKKSPIFLMRSSYPKWDNYESKVSQLSRWKPDPREADICIASLAKNRLNKRVCRFLPMCYNMLVNGTNFGYSLTHRLLWLIQAHRGRGCRIFSTREDKELIDMFCTKIFREANYIAANNFKILDLLLEQMTLCSLSGYPDTLRRTWIAKALKHQTSLGCFTLKLPAQTSSKYSYKGSDKWAISAPTVNMVGGACDRHLTAVASGAISVTYCSLAGYPDTIRRSWVSKALKHQTPLGCFSYKLPARSPPPKYSSETNDTKWVILENSAHMLGGYCHRGLTALTGAAISGAVRFILERVYSRNGLGLETLTRIVVVPPWGRKEITKRPWV</sequence>
<dbReference type="PANTHER" id="PTHR33539:SF1">
    <property type="entry name" value="UPF0764 PROTEIN C16ORF89"/>
    <property type="match status" value="1"/>
</dbReference>
<protein>
    <submittedName>
        <fullName evidence="1">UPF0764 protein C16orf89-like</fullName>
    </submittedName>
</protein>
<keyword evidence="2" id="KW-1185">Reference proteome</keyword>
<dbReference type="GO" id="GO:0016020">
    <property type="term" value="C:membrane"/>
    <property type="evidence" value="ECO:0007669"/>
    <property type="project" value="TreeGrafter"/>
</dbReference>
<dbReference type="InterPro" id="IPR031751">
    <property type="entry name" value="DUF4735"/>
</dbReference>
<dbReference type="PANTHER" id="PTHR33539">
    <property type="entry name" value="UPF0764 PROTEIN C16ORF89"/>
    <property type="match status" value="1"/>
</dbReference>
<proteinExistence type="predicted"/>
<reference evidence="1 2" key="1">
    <citation type="journal article" date="2015" name="Nat. Commun.">
        <title>Outbred genome sequencing and CRISPR/Cas9 gene editing in butterflies.</title>
        <authorList>
            <person name="Li X."/>
            <person name="Fan D."/>
            <person name="Zhang W."/>
            <person name="Liu G."/>
            <person name="Zhang L."/>
            <person name="Zhao L."/>
            <person name="Fang X."/>
            <person name="Chen L."/>
            <person name="Dong Y."/>
            <person name="Chen Y."/>
            <person name="Ding Y."/>
            <person name="Zhao R."/>
            <person name="Feng M."/>
            <person name="Zhu Y."/>
            <person name="Feng Y."/>
            <person name="Jiang X."/>
            <person name="Zhu D."/>
            <person name="Xiang H."/>
            <person name="Feng X."/>
            <person name="Li S."/>
            <person name="Wang J."/>
            <person name="Zhang G."/>
            <person name="Kronforst M.R."/>
            <person name="Wang W."/>
        </authorList>
    </citation>
    <scope>NUCLEOTIDE SEQUENCE [LARGE SCALE GENOMIC DNA]</scope>
    <source>
        <strain evidence="1">Ya'a_city_454_Px</strain>
        <tissue evidence="1">Whole body</tissue>
    </source>
</reference>
<dbReference type="EMBL" id="KQ459596">
    <property type="protein sequence ID" value="KPI95463.1"/>
    <property type="molecule type" value="Genomic_DNA"/>
</dbReference>
<evidence type="ECO:0000313" key="1">
    <source>
        <dbReference type="EMBL" id="KPI95463.1"/>
    </source>
</evidence>
<dbReference type="AlphaFoldDB" id="A0A194PR78"/>
<dbReference type="Proteomes" id="UP000053268">
    <property type="component" value="Unassembled WGS sequence"/>
</dbReference>
<dbReference type="Pfam" id="PF15882">
    <property type="entry name" value="DUF4735"/>
    <property type="match status" value="1"/>
</dbReference>
<organism evidence="1 2">
    <name type="scientific">Papilio xuthus</name>
    <name type="common">Asian swallowtail butterfly</name>
    <dbReference type="NCBI Taxonomy" id="66420"/>
    <lineage>
        <taxon>Eukaryota</taxon>
        <taxon>Metazoa</taxon>
        <taxon>Ecdysozoa</taxon>
        <taxon>Arthropoda</taxon>
        <taxon>Hexapoda</taxon>
        <taxon>Insecta</taxon>
        <taxon>Pterygota</taxon>
        <taxon>Neoptera</taxon>
        <taxon>Endopterygota</taxon>
        <taxon>Lepidoptera</taxon>
        <taxon>Glossata</taxon>
        <taxon>Ditrysia</taxon>
        <taxon>Papilionoidea</taxon>
        <taxon>Papilionidae</taxon>
        <taxon>Papilioninae</taxon>
        <taxon>Papilio</taxon>
    </lineage>
</organism>
<accession>A0A194PR78</accession>
<gene>
    <name evidence="1" type="ORF">RR46_08922</name>
</gene>
<dbReference type="GO" id="GO:0005829">
    <property type="term" value="C:cytosol"/>
    <property type="evidence" value="ECO:0007669"/>
    <property type="project" value="TreeGrafter"/>
</dbReference>
<evidence type="ECO:0000313" key="2">
    <source>
        <dbReference type="Proteomes" id="UP000053268"/>
    </source>
</evidence>
<dbReference type="STRING" id="66420.A0A194PR78"/>
<name>A0A194PR78_PAPXU</name>